<dbReference type="AlphaFoldDB" id="A0A1D2VRC5"/>
<feature type="transmembrane region" description="Helical" evidence="1">
    <location>
        <begin position="22"/>
        <end position="43"/>
    </location>
</feature>
<proteinExistence type="predicted"/>
<organism evidence="2 3">
    <name type="scientific">Ascoidea rubescens DSM 1968</name>
    <dbReference type="NCBI Taxonomy" id="1344418"/>
    <lineage>
        <taxon>Eukaryota</taxon>
        <taxon>Fungi</taxon>
        <taxon>Dikarya</taxon>
        <taxon>Ascomycota</taxon>
        <taxon>Saccharomycotina</taxon>
        <taxon>Saccharomycetes</taxon>
        <taxon>Ascoideaceae</taxon>
        <taxon>Ascoidea</taxon>
    </lineage>
</organism>
<evidence type="ECO:0000313" key="3">
    <source>
        <dbReference type="Proteomes" id="UP000095038"/>
    </source>
</evidence>
<feature type="transmembrane region" description="Helical" evidence="1">
    <location>
        <begin position="159"/>
        <end position="180"/>
    </location>
</feature>
<evidence type="ECO:0000313" key="2">
    <source>
        <dbReference type="EMBL" id="ODV64117.1"/>
    </source>
</evidence>
<dbReference type="Proteomes" id="UP000095038">
    <property type="component" value="Unassembled WGS sequence"/>
</dbReference>
<dbReference type="InParanoid" id="A0A1D2VRC5"/>
<dbReference type="STRING" id="1344418.A0A1D2VRC5"/>
<keyword evidence="3" id="KW-1185">Reference proteome</keyword>
<dbReference type="OrthoDB" id="5581259at2759"/>
<dbReference type="RefSeq" id="XP_020050424.1">
    <property type="nucleotide sequence ID" value="XM_020191246.1"/>
</dbReference>
<name>A0A1D2VRC5_9ASCO</name>
<keyword evidence="1" id="KW-0472">Membrane</keyword>
<dbReference type="EMBL" id="KV454475">
    <property type="protein sequence ID" value="ODV64117.1"/>
    <property type="molecule type" value="Genomic_DNA"/>
</dbReference>
<gene>
    <name evidence="2" type="ORF">ASCRUDRAFT_5990</name>
</gene>
<keyword evidence="1" id="KW-1133">Transmembrane helix</keyword>
<keyword evidence="1" id="KW-0812">Transmembrane</keyword>
<accession>A0A1D2VRC5</accession>
<feature type="transmembrane region" description="Helical" evidence="1">
    <location>
        <begin position="80"/>
        <end position="102"/>
    </location>
</feature>
<reference evidence="3" key="1">
    <citation type="submission" date="2016-05" db="EMBL/GenBank/DDBJ databases">
        <title>Comparative genomics of biotechnologically important yeasts.</title>
        <authorList>
            <consortium name="DOE Joint Genome Institute"/>
            <person name="Riley R."/>
            <person name="Haridas S."/>
            <person name="Wolfe K.H."/>
            <person name="Lopes M.R."/>
            <person name="Hittinger C.T."/>
            <person name="Goker M."/>
            <person name="Salamov A."/>
            <person name="Wisecaver J."/>
            <person name="Long T.M."/>
            <person name="Aerts A.L."/>
            <person name="Barry K."/>
            <person name="Choi C."/>
            <person name="Clum A."/>
            <person name="Coughlan A.Y."/>
            <person name="Deshpande S."/>
            <person name="Douglass A.P."/>
            <person name="Hanson S.J."/>
            <person name="Klenk H.-P."/>
            <person name="Labutti K."/>
            <person name="Lapidus A."/>
            <person name="Lindquist E."/>
            <person name="Lipzen A."/>
            <person name="Meier-Kolthoff J.P."/>
            <person name="Ohm R.A."/>
            <person name="Otillar R.P."/>
            <person name="Pangilinan J."/>
            <person name="Peng Y."/>
            <person name="Rokas A."/>
            <person name="Rosa C.A."/>
            <person name="Scheuner C."/>
            <person name="Sibirny A.A."/>
            <person name="Slot J.C."/>
            <person name="Stielow J.B."/>
            <person name="Sun H."/>
            <person name="Kurtzman C.P."/>
            <person name="Blackwell M."/>
            <person name="Grigoriev I.V."/>
            <person name="Jeffries T.W."/>
        </authorList>
    </citation>
    <scope>NUCLEOTIDE SEQUENCE [LARGE SCALE GENOMIC DNA]</scope>
    <source>
        <strain evidence="3">DSM 1968</strain>
    </source>
</reference>
<dbReference type="GeneID" id="30964882"/>
<evidence type="ECO:0000256" key="1">
    <source>
        <dbReference type="SAM" id="Phobius"/>
    </source>
</evidence>
<protein>
    <submittedName>
        <fullName evidence="2">Uncharacterized protein</fullName>
    </submittedName>
</protein>
<feature type="transmembrane region" description="Helical" evidence="1">
    <location>
        <begin position="201"/>
        <end position="219"/>
    </location>
</feature>
<sequence>MGHTLTTLYSFRCPQLVYLPDFFYEITFTSIIFVYSIVIWKSYSTTARTTTKRNNYFVPSRLSRFNSFISQLSSDQNVHYLLLAILINAADFVSYLQILYLLPFMVYSLFHVTSYTKDHILPILPYINDKSLNNLISTFDKLVVFFQLSQFNIVSNLEVIFLINLLVFTLLIYLNFLNSFNSFIPFPPPNLIKKTDNNSRIIYYLYISAIYCYFIKHNYNIKPSMKKVIKNYGFLETLINHL</sequence>